<feature type="signal peptide" evidence="10">
    <location>
        <begin position="1"/>
        <end position="22"/>
    </location>
</feature>
<evidence type="ECO:0000256" key="7">
    <source>
        <dbReference type="ARBA" id="ARBA00023157"/>
    </source>
</evidence>
<dbReference type="GO" id="GO:0006954">
    <property type="term" value="P:inflammatory response"/>
    <property type="evidence" value="ECO:0007669"/>
    <property type="project" value="UniProtKB-KW"/>
</dbReference>
<evidence type="ECO:0000256" key="3">
    <source>
        <dbReference type="ARBA" id="ARBA00022500"/>
    </source>
</evidence>
<dbReference type="GO" id="GO:0030154">
    <property type="term" value="P:cell differentiation"/>
    <property type="evidence" value="ECO:0007669"/>
    <property type="project" value="UniProtKB-KW"/>
</dbReference>
<comment type="caution">
    <text evidence="11">The sequence shown here is derived from an EMBL/GenBank/DDBJ whole genome shotgun (WGS) entry which is preliminary data.</text>
</comment>
<evidence type="ECO:0000313" key="12">
    <source>
        <dbReference type="Proteomes" id="UP000526942"/>
    </source>
</evidence>
<dbReference type="AlphaFoldDB" id="A0A7L0G2B6"/>
<dbReference type="PANTHER" id="PTHR15106:SF2">
    <property type="entry name" value="RETINOIC ACID RECEPTOR RESPONDER PROTEIN 2"/>
    <property type="match status" value="1"/>
</dbReference>
<dbReference type="Proteomes" id="UP000526942">
    <property type="component" value="Unassembled WGS sequence"/>
</dbReference>
<dbReference type="GO" id="GO:0050994">
    <property type="term" value="P:regulation of lipid catabolic process"/>
    <property type="evidence" value="ECO:0007669"/>
    <property type="project" value="InterPro"/>
</dbReference>
<evidence type="ECO:0000313" key="11">
    <source>
        <dbReference type="EMBL" id="NXK01438.1"/>
    </source>
</evidence>
<dbReference type="GO" id="GO:0005615">
    <property type="term" value="C:extracellular space"/>
    <property type="evidence" value="ECO:0007669"/>
    <property type="project" value="TreeGrafter"/>
</dbReference>
<protein>
    <recommendedName>
        <fullName evidence="2">Retinoic acid receptor responder protein 2</fullName>
    </recommendedName>
    <alternativeName>
        <fullName evidence="9">Chemerin</fullName>
    </alternativeName>
</protein>
<organism evidence="11 12">
    <name type="scientific">Corythaixoides concolor</name>
    <name type="common">Grey go-away-bird</name>
    <dbReference type="NCBI Taxonomy" id="103956"/>
    <lineage>
        <taxon>Eukaryota</taxon>
        <taxon>Metazoa</taxon>
        <taxon>Chordata</taxon>
        <taxon>Craniata</taxon>
        <taxon>Vertebrata</taxon>
        <taxon>Euteleostomi</taxon>
        <taxon>Archelosauria</taxon>
        <taxon>Archosauria</taxon>
        <taxon>Dinosauria</taxon>
        <taxon>Saurischia</taxon>
        <taxon>Theropoda</taxon>
        <taxon>Coelurosauria</taxon>
        <taxon>Aves</taxon>
        <taxon>Neognathae</taxon>
        <taxon>Neoaves</taxon>
        <taxon>Otidimorphae</taxon>
        <taxon>Musophagiformes</taxon>
        <taxon>Musophagidae</taxon>
        <taxon>Corythaixoides</taxon>
    </lineage>
</organism>
<proteinExistence type="predicted"/>
<comment type="subcellular location">
    <subcellularLocation>
        <location evidence="1">Secreted</location>
    </subcellularLocation>
</comment>
<dbReference type="SUPFAM" id="SSF54403">
    <property type="entry name" value="Cystatin/monellin"/>
    <property type="match status" value="1"/>
</dbReference>
<feature type="chain" id="PRO_5029654725" description="Retinoic acid receptor responder protein 2" evidence="10">
    <location>
        <begin position="23"/>
        <end position="166"/>
    </location>
</feature>
<dbReference type="GO" id="GO:0005102">
    <property type="term" value="F:signaling receptor binding"/>
    <property type="evidence" value="ECO:0007669"/>
    <property type="project" value="InterPro"/>
</dbReference>
<dbReference type="OrthoDB" id="9894305at2759"/>
<reference evidence="11 12" key="1">
    <citation type="submission" date="2019-09" db="EMBL/GenBank/DDBJ databases">
        <title>Bird 10,000 Genomes (B10K) Project - Family phase.</title>
        <authorList>
            <person name="Zhang G."/>
        </authorList>
    </citation>
    <scope>NUCLEOTIDE SEQUENCE [LARGE SCALE GENOMIC DNA]</scope>
    <source>
        <strain evidence="11">B10K-DU-011-20</strain>
        <tissue evidence="11">Muscle</tissue>
    </source>
</reference>
<evidence type="ECO:0000256" key="6">
    <source>
        <dbReference type="ARBA" id="ARBA00022782"/>
    </source>
</evidence>
<keyword evidence="4" id="KW-0964">Secreted</keyword>
<keyword evidence="7" id="KW-1015">Disulfide bond</keyword>
<feature type="non-terminal residue" evidence="11">
    <location>
        <position position="166"/>
    </location>
</feature>
<dbReference type="PANTHER" id="PTHR15106">
    <property type="entry name" value="RETINOIC ACID RECEPTOR RESPONDER PROTEIN 2"/>
    <property type="match status" value="1"/>
</dbReference>
<dbReference type="GO" id="GO:0006935">
    <property type="term" value="P:chemotaxis"/>
    <property type="evidence" value="ECO:0007669"/>
    <property type="project" value="UniProtKB-KW"/>
</dbReference>
<name>A0A7L0G2B6_CORCN</name>
<dbReference type="InterPro" id="IPR029562">
    <property type="entry name" value="Chemerin"/>
</dbReference>
<keyword evidence="3" id="KW-0145">Chemotaxis</keyword>
<dbReference type="InterPro" id="IPR046350">
    <property type="entry name" value="Cystatin_sf"/>
</dbReference>
<evidence type="ECO:0000256" key="10">
    <source>
        <dbReference type="SAM" id="SignalP"/>
    </source>
</evidence>
<feature type="non-terminal residue" evidence="11">
    <location>
        <position position="1"/>
    </location>
</feature>
<keyword evidence="12" id="KW-1185">Reference proteome</keyword>
<accession>A0A7L0G2B6</accession>
<dbReference type="GO" id="GO:0031012">
    <property type="term" value="C:extracellular matrix"/>
    <property type="evidence" value="ECO:0007669"/>
    <property type="project" value="TreeGrafter"/>
</dbReference>
<sequence>RAAGMRFPLALCLGLVAMAAAGQSPLQRRVVRELLEYFHGRGAVRFVFREQAVEGAVEREDPSGTFVQLRLSLAQTNCRNKAPRRHNCRTVESQRKPMCLACYKFDTSDVPKVLDKYQNCGPSHHLAAKEIKHRDEAECRAVEEAGKSADALYLPGMFAFSRGLPA</sequence>
<dbReference type="GO" id="GO:0045087">
    <property type="term" value="P:innate immune response"/>
    <property type="evidence" value="ECO:0007669"/>
    <property type="project" value="TreeGrafter"/>
</dbReference>
<keyword evidence="6" id="KW-0221">Differentiation</keyword>
<evidence type="ECO:0000256" key="4">
    <source>
        <dbReference type="ARBA" id="ARBA00022525"/>
    </source>
</evidence>
<evidence type="ECO:0000256" key="9">
    <source>
        <dbReference type="ARBA" id="ARBA00032785"/>
    </source>
</evidence>
<evidence type="ECO:0000256" key="1">
    <source>
        <dbReference type="ARBA" id="ARBA00004613"/>
    </source>
</evidence>
<evidence type="ECO:0000256" key="8">
    <source>
        <dbReference type="ARBA" id="ARBA00023198"/>
    </source>
</evidence>
<dbReference type="GO" id="GO:0050921">
    <property type="term" value="P:positive regulation of chemotaxis"/>
    <property type="evidence" value="ECO:0007669"/>
    <property type="project" value="TreeGrafter"/>
</dbReference>
<evidence type="ECO:0000256" key="5">
    <source>
        <dbReference type="ARBA" id="ARBA00022729"/>
    </source>
</evidence>
<evidence type="ECO:0000256" key="2">
    <source>
        <dbReference type="ARBA" id="ARBA00018808"/>
    </source>
</evidence>
<dbReference type="EMBL" id="VXAM01004134">
    <property type="protein sequence ID" value="NXK01438.1"/>
    <property type="molecule type" value="Genomic_DNA"/>
</dbReference>
<keyword evidence="5 10" id="KW-0732">Signal</keyword>
<gene>
    <name evidence="11" type="primary">Rarres2</name>
    <name evidence="11" type="ORF">CORCON_R02864</name>
</gene>
<keyword evidence="8" id="KW-0395">Inflammatory response</keyword>